<organism evidence="10">
    <name type="scientific">Madrepora oculata</name>
    <name type="common">zigzag coral</name>
    <dbReference type="NCBI Taxonomy" id="213639"/>
    <lineage>
        <taxon>Eukaryota</taxon>
        <taxon>Metazoa</taxon>
        <taxon>Cnidaria</taxon>
        <taxon>Anthozoa</taxon>
        <taxon>Hexacorallia</taxon>
        <taxon>Scleractinia</taxon>
        <taxon>Faviina</taxon>
        <taxon>Oculinidae</taxon>
        <taxon>Madrepora</taxon>
    </lineage>
</organism>
<comment type="function">
    <text evidence="9">Core subunit of the mitochondrial membrane respiratory chain NADH dehydrogenase (Complex I) which catalyzes electron transfer from NADH through the respiratory chain, using ubiquinone as an electron acceptor. Essential for the catalytic activity of complex I.</text>
</comment>
<evidence type="ECO:0000256" key="7">
    <source>
        <dbReference type="ARBA" id="ARBA00023136"/>
    </source>
</evidence>
<keyword evidence="6 9" id="KW-1133">Transmembrane helix</keyword>
<comment type="subcellular location">
    <subcellularLocation>
        <location evidence="1">Membrane</location>
    </subcellularLocation>
    <subcellularLocation>
        <location evidence="9">Mitochondrion membrane</location>
        <topology evidence="9">Multi-pass membrane protein</topology>
    </subcellularLocation>
</comment>
<evidence type="ECO:0000256" key="8">
    <source>
        <dbReference type="ARBA" id="ARBA00049551"/>
    </source>
</evidence>
<keyword evidence="5 9" id="KW-0812">Transmembrane</keyword>
<evidence type="ECO:0000256" key="6">
    <source>
        <dbReference type="ARBA" id="ARBA00022989"/>
    </source>
</evidence>
<evidence type="ECO:0000313" key="10">
    <source>
        <dbReference type="EMBL" id="AFN40617.1"/>
    </source>
</evidence>
<comment type="catalytic activity">
    <reaction evidence="8 9">
        <text>a ubiquinone + NADH + 5 H(+)(in) = a ubiquinol + NAD(+) + 4 H(+)(out)</text>
        <dbReference type="Rhea" id="RHEA:29091"/>
        <dbReference type="Rhea" id="RHEA-COMP:9565"/>
        <dbReference type="Rhea" id="RHEA-COMP:9566"/>
        <dbReference type="ChEBI" id="CHEBI:15378"/>
        <dbReference type="ChEBI" id="CHEBI:16389"/>
        <dbReference type="ChEBI" id="CHEBI:17976"/>
        <dbReference type="ChEBI" id="CHEBI:57540"/>
        <dbReference type="ChEBI" id="CHEBI:57945"/>
        <dbReference type="EC" id="7.1.1.2"/>
    </reaction>
</comment>
<proteinExistence type="inferred from homology"/>
<dbReference type="GeneID" id="13435588"/>
<dbReference type="Pfam" id="PF00507">
    <property type="entry name" value="Oxidored_q4"/>
    <property type="match status" value="1"/>
</dbReference>
<name>I6XII7_9CNID</name>
<feature type="transmembrane region" description="Helical" evidence="9">
    <location>
        <begin position="6"/>
        <end position="26"/>
    </location>
</feature>
<evidence type="ECO:0000256" key="4">
    <source>
        <dbReference type="ARBA" id="ARBA00022448"/>
    </source>
</evidence>
<dbReference type="GO" id="GO:0030964">
    <property type="term" value="C:NADH dehydrogenase complex"/>
    <property type="evidence" value="ECO:0007669"/>
    <property type="project" value="TreeGrafter"/>
</dbReference>
<dbReference type="InterPro" id="IPR000440">
    <property type="entry name" value="NADH_UbQ/plastoQ_OxRdtase_su3"/>
</dbReference>
<evidence type="ECO:0000256" key="9">
    <source>
        <dbReference type="RuleBase" id="RU003640"/>
    </source>
</evidence>
<dbReference type="PANTHER" id="PTHR11058">
    <property type="entry name" value="NADH-UBIQUINONE OXIDOREDUCTASE CHAIN 3"/>
    <property type="match status" value="1"/>
</dbReference>
<dbReference type="PANTHER" id="PTHR11058:SF9">
    <property type="entry name" value="NADH-UBIQUINONE OXIDOREDUCTASE CHAIN 3"/>
    <property type="match status" value="1"/>
</dbReference>
<dbReference type="CTD" id="4537"/>
<accession>I6XII7</accession>
<feature type="transmembrane region" description="Helical" evidence="9">
    <location>
        <begin position="56"/>
        <end position="74"/>
    </location>
</feature>
<keyword evidence="9" id="KW-1278">Translocase</keyword>
<dbReference type="GO" id="GO:0031966">
    <property type="term" value="C:mitochondrial membrane"/>
    <property type="evidence" value="ECO:0007669"/>
    <property type="project" value="UniProtKB-SubCell"/>
</dbReference>
<dbReference type="RefSeq" id="YP_006576278.1">
    <property type="nucleotide sequence ID" value="NC_018364.1"/>
</dbReference>
<keyword evidence="9" id="KW-0520">NAD</keyword>
<dbReference type="InterPro" id="IPR038430">
    <property type="entry name" value="NDAH_ubi_oxred_su3_sf"/>
</dbReference>
<dbReference type="GO" id="GO:0008137">
    <property type="term" value="F:NADH dehydrogenase (ubiquinone) activity"/>
    <property type="evidence" value="ECO:0007669"/>
    <property type="project" value="UniProtKB-UniRule"/>
</dbReference>
<evidence type="ECO:0000256" key="5">
    <source>
        <dbReference type="ARBA" id="ARBA00022692"/>
    </source>
</evidence>
<dbReference type="Gene3D" id="1.20.58.1610">
    <property type="entry name" value="NADH:ubiquinone/plastoquinone oxidoreductase, chain 3"/>
    <property type="match status" value="1"/>
</dbReference>
<keyword evidence="9" id="KW-0830">Ubiquinone</keyword>
<comment type="similarity">
    <text evidence="2 9">Belongs to the complex I subunit 3 family.</text>
</comment>
<evidence type="ECO:0000256" key="1">
    <source>
        <dbReference type="ARBA" id="ARBA00004370"/>
    </source>
</evidence>
<evidence type="ECO:0000256" key="3">
    <source>
        <dbReference type="ARBA" id="ARBA00021007"/>
    </source>
</evidence>
<evidence type="ECO:0000256" key="2">
    <source>
        <dbReference type="ARBA" id="ARBA00008472"/>
    </source>
</evidence>
<reference evidence="10" key="1">
    <citation type="journal article" date="2012" name="Mol. Phylogenet. Evol.">
        <title>Novel organization of the mitochondrial genome in the deep-sea coral, Madrepora oculata (Hexacorallia, Scleractinia, Oculinidae) and its taxonomic implications.</title>
        <authorList>
            <person name="Lin M.F."/>
            <person name="Kitahara M.V."/>
            <person name="Tachikawa H."/>
            <person name="Fukami H."/>
            <person name="Miller D.J."/>
            <person name="Chen C.A."/>
        </authorList>
    </citation>
    <scope>NUCLEOTIDE SEQUENCE</scope>
</reference>
<keyword evidence="9 10" id="KW-0496">Mitochondrion</keyword>
<dbReference type="EC" id="7.1.1.2" evidence="9"/>
<keyword evidence="4 9" id="KW-0813">Transport</keyword>
<reference evidence="10" key="2">
    <citation type="submission" date="2012-06" db="EMBL/GenBank/DDBJ databases">
        <authorList>
            <person name="Lin M.-F."/>
            <person name="Kitahara M.V."/>
            <person name="Tachikawa H."/>
            <person name="Fukami H."/>
            <person name="Miller D.J."/>
            <person name="Chen C."/>
        </authorList>
    </citation>
    <scope>NUCLEOTIDE SEQUENCE</scope>
</reference>
<gene>
    <name evidence="10" type="primary">ND3</name>
</gene>
<keyword evidence="9" id="KW-0249">Electron transport</keyword>
<dbReference type="AlphaFoldDB" id="I6XII7"/>
<geneLocation type="mitochondrion" evidence="10"/>
<sequence>MFSFFLFFFIVIVLAGLFSIISFFIGERSPDREKVSAYECGFVPFSFLGRPFSIRFFLIGILFLIFDLEISFFFPWCVLYNMVAPFGFWTMVGFFFVLILGLIYEWLKGGLEWE</sequence>
<feature type="transmembrane region" description="Helical" evidence="9">
    <location>
        <begin position="86"/>
        <end position="107"/>
    </location>
</feature>
<protein>
    <recommendedName>
        <fullName evidence="3 9">NADH-ubiquinone oxidoreductase chain 3</fullName>
        <ecNumber evidence="9">7.1.1.2</ecNumber>
    </recommendedName>
</protein>
<dbReference type="EMBL" id="JX236041">
    <property type="protein sequence ID" value="AFN40617.1"/>
    <property type="molecule type" value="Genomic_DNA"/>
</dbReference>
<keyword evidence="7 9" id="KW-0472">Membrane</keyword>
<keyword evidence="9" id="KW-0679">Respiratory chain</keyword>